<organism evidence="2 3">
    <name type="scientific">Candidatus Methylophosphatis roskildensis</name>
    <dbReference type="NCBI Taxonomy" id="2899263"/>
    <lineage>
        <taxon>Bacteria</taxon>
        <taxon>Pseudomonadati</taxon>
        <taxon>Pseudomonadota</taxon>
        <taxon>Betaproteobacteria</taxon>
        <taxon>Nitrosomonadales</taxon>
        <taxon>Sterolibacteriaceae</taxon>
        <taxon>Candidatus Methylophosphatis</taxon>
    </lineage>
</organism>
<dbReference type="EMBL" id="JADJEV010000002">
    <property type="protein sequence ID" value="MBK6972359.1"/>
    <property type="molecule type" value="Genomic_DNA"/>
</dbReference>
<dbReference type="SUPFAM" id="SSF47413">
    <property type="entry name" value="lambda repressor-like DNA-binding domains"/>
    <property type="match status" value="1"/>
</dbReference>
<feature type="domain" description="HTH cro/C1-type" evidence="1">
    <location>
        <begin position="15"/>
        <end position="69"/>
    </location>
</feature>
<evidence type="ECO:0000259" key="1">
    <source>
        <dbReference type="PROSITE" id="PS50943"/>
    </source>
</evidence>
<accession>A0A9D7E1D1</accession>
<dbReference type="InterPro" id="IPR001387">
    <property type="entry name" value="Cro/C1-type_HTH"/>
</dbReference>
<dbReference type="InterPro" id="IPR010982">
    <property type="entry name" value="Lambda_DNA-bd_dom_sf"/>
</dbReference>
<dbReference type="PROSITE" id="PS50943">
    <property type="entry name" value="HTH_CROC1"/>
    <property type="match status" value="1"/>
</dbReference>
<reference evidence="2" key="1">
    <citation type="submission" date="2020-10" db="EMBL/GenBank/DDBJ databases">
        <title>Connecting structure to function with the recovery of over 1000 high-quality activated sludge metagenome-assembled genomes encoding full-length rRNA genes using long-read sequencing.</title>
        <authorList>
            <person name="Singleton C.M."/>
            <person name="Petriglieri F."/>
            <person name="Kristensen J.M."/>
            <person name="Kirkegaard R.H."/>
            <person name="Michaelsen T.Y."/>
            <person name="Andersen M.H."/>
            <person name="Karst S.M."/>
            <person name="Dueholm M.S."/>
            <person name="Nielsen P.H."/>
            <person name="Albertsen M."/>
        </authorList>
    </citation>
    <scope>NUCLEOTIDE SEQUENCE</scope>
    <source>
        <strain evidence="2">Bjer_18-Q3-R1-45_BAT3C.347</strain>
    </source>
</reference>
<dbReference type="AlphaFoldDB" id="A0A9D7E1D1"/>
<dbReference type="Gene3D" id="1.10.260.40">
    <property type="entry name" value="lambda repressor-like DNA-binding domains"/>
    <property type="match status" value="1"/>
</dbReference>
<protein>
    <submittedName>
        <fullName evidence="2">Helix-turn-helix domain-containing protein</fullName>
    </submittedName>
</protein>
<comment type="caution">
    <text evidence="2">The sequence shown here is derived from an EMBL/GenBank/DDBJ whole genome shotgun (WGS) entry which is preliminary data.</text>
</comment>
<gene>
    <name evidence="2" type="ORF">IPH26_05175</name>
</gene>
<sequence length="87" mass="9789">MADTIRTSGQIGPVLKRLRKNKGWSQLELGRCIGLSQERVSVIENHPERIAIDQLLTVLMALHAELRIQPRDTLEADAPAAIPREPW</sequence>
<dbReference type="GO" id="GO:0003677">
    <property type="term" value="F:DNA binding"/>
    <property type="evidence" value="ECO:0007669"/>
    <property type="project" value="InterPro"/>
</dbReference>
<dbReference type="Proteomes" id="UP000807785">
    <property type="component" value="Unassembled WGS sequence"/>
</dbReference>
<dbReference type="SMART" id="SM00530">
    <property type="entry name" value="HTH_XRE"/>
    <property type="match status" value="1"/>
</dbReference>
<evidence type="ECO:0000313" key="3">
    <source>
        <dbReference type="Proteomes" id="UP000807785"/>
    </source>
</evidence>
<evidence type="ECO:0000313" key="2">
    <source>
        <dbReference type="EMBL" id="MBK6972359.1"/>
    </source>
</evidence>
<name>A0A9D7E1D1_9PROT</name>
<dbReference type="CDD" id="cd00093">
    <property type="entry name" value="HTH_XRE"/>
    <property type="match status" value="1"/>
</dbReference>
<proteinExistence type="predicted"/>
<dbReference type="Pfam" id="PF01381">
    <property type="entry name" value="HTH_3"/>
    <property type="match status" value="1"/>
</dbReference>